<feature type="compositionally biased region" description="Low complexity" evidence="1">
    <location>
        <begin position="763"/>
        <end position="775"/>
    </location>
</feature>
<feature type="compositionally biased region" description="Polar residues" evidence="1">
    <location>
        <begin position="149"/>
        <end position="160"/>
    </location>
</feature>
<feature type="compositionally biased region" description="Polar residues" evidence="1">
    <location>
        <begin position="411"/>
        <end position="426"/>
    </location>
</feature>
<feature type="compositionally biased region" description="Low complexity" evidence="1">
    <location>
        <begin position="819"/>
        <end position="835"/>
    </location>
</feature>
<feature type="compositionally biased region" description="Basic and acidic residues" evidence="1">
    <location>
        <begin position="507"/>
        <end position="523"/>
    </location>
</feature>
<reference evidence="2 3" key="1">
    <citation type="submission" date="2024-09" db="EMBL/GenBank/DDBJ databases">
        <title>Rethinking Asexuality: The Enigmatic Case of Functional Sexual Genes in Lepraria (Stereocaulaceae).</title>
        <authorList>
            <person name="Doellman M."/>
            <person name="Sun Y."/>
            <person name="Barcenas-Pena A."/>
            <person name="Lumbsch H.T."/>
            <person name="Grewe F."/>
        </authorList>
    </citation>
    <scope>NUCLEOTIDE SEQUENCE [LARGE SCALE GENOMIC DNA]</scope>
    <source>
        <strain evidence="2 3">Grewe 0041</strain>
    </source>
</reference>
<dbReference type="Proteomes" id="UP001590951">
    <property type="component" value="Unassembled WGS sequence"/>
</dbReference>
<feature type="region of interest" description="Disordered" evidence="1">
    <location>
        <begin position="664"/>
        <end position="705"/>
    </location>
</feature>
<feature type="compositionally biased region" description="Polar residues" evidence="1">
    <location>
        <begin position="315"/>
        <end position="328"/>
    </location>
</feature>
<proteinExistence type="predicted"/>
<name>A0ABR4AM22_9LECA</name>
<feature type="compositionally biased region" description="Polar residues" evidence="1">
    <location>
        <begin position="212"/>
        <end position="222"/>
    </location>
</feature>
<feature type="compositionally biased region" description="Polar residues" evidence="1">
    <location>
        <begin position="637"/>
        <end position="649"/>
    </location>
</feature>
<feature type="compositionally biased region" description="Basic and acidic residues" evidence="1">
    <location>
        <begin position="569"/>
        <end position="582"/>
    </location>
</feature>
<feature type="region of interest" description="Disordered" evidence="1">
    <location>
        <begin position="762"/>
        <end position="782"/>
    </location>
</feature>
<sequence length="1090" mass="120243">MASNIPERPGKQRRQPVNGLRRDQALFGSRRGGGRSFQQPPDFLTDSLNTSYIPSPSPPKSPIYQEVRAKPRQALSNGRPVAGSLKATPCINDENNGPSSNSSSGRKHSEQSVKSRPAQTDSRKKTSSPNKPKSPTRARTPSPPRGRQSLITSPVASESSPGRGYAEAYQRIVEEENLAQEDSIEDMEDIDGYEFNEQDRSQDLDRMRLQRIQHSASPTSLKASRRASPRGAVSDSPPAHDVANDKEKLTHESDSESGVDYTENITDTSVDSGSSQYAKDLQRLDALKEGAKVFSKARVGEKVGLTVENLQRRNGSNESLGSAFSVGSLSHRGSDPSVNVPKAWGRKAKPGKDWLNRINSRSGRLTGDVPKRHSSGDPMVTENQEREWAEPIGDWIPAAAQVPLSPAEEGLSQTPLSSRGSTPTTALQRSSSLDRRRQWEASDDEFTGRSLQVSDSPPIRIRNGTLDRFRDREIENLEKRAVTTNRLGELREKGSDELLRRRPPSRSAEENGIKHGNDSQEVLRRRRSSGRSSLKSELRDFNQHDTPETTVEDTGEPIPDTPVVIYRSKYNDRSAADDKVGVESEETMWTSVRPNHERKDSHDLLKRLAKATSESPSPTNDQGKVEPLPAKKDEQVEQTPQTFKSSSNLKTPVVTGAWVDQTMDNTPQLPKSNTNVKTPKITGAWVDTPLPTGGRGPPMPTPEDVDHERELSTAKLGATELIRRLSPNTITERPKLQNQIPLKYSGPPLPKSALEEIINNAKSVSPNNPNISSNSDSEEDPTLHLGESKIQSLEELIANDTDFSTLLAPAPPSPEEETSQPSSDPSPASQALTTTCTTSTSAKSSLFADLQSYTHLLSRLTNLAPSIRASKKQLASLERAVSFPGLNGNQSIAQRGEDDTCNEAGEFHDFIWPCARCGCPSRPTDPDLASLSHLRENLTSITLPIPRLWIWRKDDWRPRLTWLGVLTFLSWALVWLEFWARANYCHPLYARSMVGYGVDINAPRPPFVLAKVVYRHTAMGTLLTPLYHISRISLRFLGSFVGYIVGFVFGDESGGAGTGKVFEKQPVSRDARIPKPAWGPDLSLMDDEFL</sequence>
<dbReference type="EMBL" id="JBHFEH010000116">
    <property type="protein sequence ID" value="KAL2046541.1"/>
    <property type="molecule type" value="Genomic_DNA"/>
</dbReference>
<feature type="region of interest" description="Disordered" evidence="1">
    <location>
        <begin position="804"/>
        <end position="835"/>
    </location>
</feature>
<feature type="compositionally biased region" description="Low complexity" evidence="1">
    <location>
        <begin position="127"/>
        <end position="140"/>
    </location>
</feature>
<feature type="compositionally biased region" description="Low complexity" evidence="1">
    <location>
        <begin position="95"/>
        <end position="104"/>
    </location>
</feature>
<evidence type="ECO:0000313" key="3">
    <source>
        <dbReference type="Proteomes" id="UP001590951"/>
    </source>
</evidence>
<accession>A0ABR4AM22</accession>
<feature type="region of interest" description="Disordered" evidence="1">
    <location>
        <begin position="1"/>
        <end position="276"/>
    </location>
</feature>
<feature type="region of interest" description="Disordered" evidence="1">
    <location>
        <begin position="399"/>
        <end position="470"/>
    </location>
</feature>
<feature type="compositionally biased region" description="Polar residues" evidence="1">
    <location>
        <begin position="612"/>
        <end position="622"/>
    </location>
</feature>
<keyword evidence="3" id="KW-1185">Reference proteome</keyword>
<feature type="compositionally biased region" description="Basic and acidic residues" evidence="1">
    <location>
        <begin position="197"/>
        <end position="208"/>
    </location>
</feature>
<feature type="compositionally biased region" description="Basic and acidic residues" evidence="1">
    <location>
        <begin position="534"/>
        <end position="547"/>
    </location>
</feature>
<protein>
    <submittedName>
        <fullName evidence="2">Uncharacterized protein</fullName>
    </submittedName>
</protein>
<feature type="compositionally biased region" description="Basic and acidic residues" evidence="1">
    <location>
        <begin position="242"/>
        <end position="254"/>
    </location>
</feature>
<comment type="caution">
    <text evidence="2">The sequence shown here is derived from an EMBL/GenBank/DDBJ whole genome shotgun (WGS) entry which is preliminary data.</text>
</comment>
<evidence type="ECO:0000313" key="2">
    <source>
        <dbReference type="EMBL" id="KAL2046541.1"/>
    </source>
</evidence>
<feature type="compositionally biased region" description="Polar residues" evidence="1">
    <location>
        <begin position="664"/>
        <end position="677"/>
    </location>
</feature>
<feature type="region of interest" description="Disordered" evidence="1">
    <location>
        <begin position="315"/>
        <end position="384"/>
    </location>
</feature>
<organism evidence="2 3">
    <name type="scientific">Lepraria finkii</name>
    <dbReference type="NCBI Taxonomy" id="1340010"/>
    <lineage>
        <taxon>Eukaryota</taxon>
        <taxon>Fungi</taxon>
        <taxon>Dikarya</taxon>
        <taxon>Ascomycota</taxon>
        <taxon>Pezizomycotina</taxon>
        <taxon>Lecanoromycetes</taxon>
        <taxon>OSLEUM clade</taxon>
        <taxon>Lecanoromycetidae</taxon>
        <taxon>Lecanorales</taxon>
        <taxon>Lecanorineae</taxon>
        <taxon>Stereocaulaceae</taxon>
        <taxon>Lepraria</taxon>
    </lineage>
</organism>
<gene>
    <name evidence="2" type="ORF">ABVK25_011783</name>
</gene>
<feature type="compositionally biased region" description="Basic and acidic residues" evidence="1">
    <location>
        <begin position="488"/>
        <end position="500"/>
    </location>
</feature>
<feature type="region of interest" description="Disordered" evidence="1">
    <location>
        <begin position="484"/>
        <end position="649"/>
    </location>
</feature>
<feature type="compositionally biased region" description="Acidic residues" evidence="1">
    <location>
        <begin position="175"/>
        <end position="196"/>
    </location>
</feature>
<evidence type="ECO:0000256" key="1">
    <source>
        <dbReference type="SAM" id="MobiDB-lite"/>
    </source>
</evidence>
<feature type="compositionally biased region" description="Basic and acidic residues" evidence="1">
    <location>
        <begin position="594"/>
        <end position="606"/>
    </location>
</feature>
<feature type="compositionally biased region" description="Polar residues" evidence="1">
    <location>
        <begin position="263"/>
        <end position="276"/>
    </location>
</feature>